<evidence type="ECO:0000313" key="2">
    <source>
        <dbReference type="Proteomes" id="UP001314170"/>
    </source>
</evidence>
<accession>A0AAV1R0Y7</accession>
<proteinExistence type="predicted"/>
<dbReference type="Proteomes" id="UP001314170">
    <property type="component" value="Unassembled WGS sequence"/>
</dbReference>
<dbReference type="AlphaFoldDB" id="A0AAV1R0Y7"/>
<comment type="caution">
    <text evidence="1">The sequence shown here is derived from an EMBL/GenBank/DDBJ whole genome shotgun (WGS) entry which is preliminary data.</text>
</comment>
<gene>
    <name evidence="1" type="ORF">DCAF_LOCUS4378</name>
</gene>
<keyword evidence="2" id="KW-1185">Reference proteome</keyword>
<organism evidence="1 2">
    <name type="scientific">Dovyalis caffra</name>
    <dbReference type="NCBI Taxonomy" id="77055"/>
    <lineage>
        <taxon>Eukaryota</taxon>
        <taxon>Viridiplantae</taxon>
        <taxon>Streptophyta</taxon>
        <taxon>Embryophyta</taxon>
        <taxon>Tracheophyta</taxon>
        <taxon>Spermatophyta</taxon>
        <taxon>Magnoliopsida</taxon>
        <taxon>eudicotyledons</taxon>
        <taxon>Gunneridae</taxon>
        <taxon>Pentapetalae</taxon>
        <taxon>rosids</taxon>
        <taxon>fabids</taxon>
        <taxon>Malpighiales</taxon>
        <taxon>Salicaceae</taxon>
        <taxon>Flacourtieae</taxon>
        <taxon>Dovyalis</taxon>
    </lineage>
</organism>
<protein>
    <recommendedName>
        <fullName evidence="3">NADH dehydrogenase subunit 4L</fullName>
    </recommendedName>
</protein>
<evidence type="ECO:0008006" key="3">
    <source>
        <dbReference type="Google" id="ProtNLM"/>
    </source>
</evidence>
<dbReference type="EMBL" id="CAWUPB010000851">
    <property type="protein sequence ID" value="CAK7326675.1"/>
    <property type="molecule type" value="Genomic_DNA"/>
</dbReference>
<evidence type="ECO:0000313" key="1">
    <source>
        <dbReference type="EMBL" id="CAK7326675.1"/>
    </source>
</evidence>
<name>A0AAV1R0Y7_9ROSI</name>
<sequence>MDKNNLNSGNANHLLTDMNALAASAAIEMLSCSTAYVATAAEYNVLRFDKQN</sequence>
<reference evidence="1 2" key="1">
    <citation type="submission" date="2024-01" db="EMBL/GenBank/DDBJ databases">
        <authorList>
            <person name="Waweru B."/>
        </authorList>
    </citation>
    <scope>NUCLEOTIDE SEQUENCE [LARGE SCALE GENOMIC DNA]</scope>
</reference>